<evidence type="ECO:0000313" key="2">
    <source>
        <dbReference type="EMBL" id="RDI45151.1"/>
    </source>
</evidence>
<sequence>MSRLRQSLLFFFLLSCASSAFAKDQETFAPSEHVTLGDNVQIRLSANDSGQVGHIFHLPNGLDVSYGDLVAMGDFYEIVDKPIAFGKNEAERRSRFLTAFHSFAQSPSAVSEAKQILAVIHNEKKAVEDAVSRGENPEDVYQKMGKDNNRQYNCITGGGCSPSTWWTQPGRYLNLASSNYDHFGDYAWIAYQTGHQLALEQAILARQTQDPAKLELAYAMNAFATHFLSDRFSAGHMRTPRKELADKVTPATVGSLLSNYMHNEENINSLHVHNRRGDHWIAYGDGSYFNQKNKMHRAHIQETVQLSADQVFIAYQQGEAQNDEHLFDLIPEADETGNASNQDLSPLFYWNSKTQKLMRREDVSNLYDRHWTDNWWGWSTLALLSQDRGLPTRAQAALVQAGYGEEALQAGLLTDKDIVNYVKKAKAK</sequence>
<organism evidence="2 3">
    <name type="scientific">Aquicella lusitana</name>
    <dbReference type="NCBI Taxonomy" id="254246"/>
    <lineage>
        <taxon>Bacteria</taxon>
        <taxon>Pseudomonadati</taxon>
        <taxon>Pseudomonadota</taxon>
        <taxon>Gammaproteobacteria</taxon>
        <taxon>Legionellales</taxon>
        <taxon>Coxiellaceae</taxon>
        <taxon>Aquicella</taxon>
    </lineage>
</organism>
<dbReference type="CDD" id="cd22893">
    <property type="entry name" value="PlcA-like"/>
    <property type="match status" value="1"/>
</dbReference>
<evidence type="ECO:0008006" key="4">
    <source>
        <dbReference type="Google" id="ProtNLM"/>
    </source>
</evidence>
<accession>A0A370GNQ9</accession>
<dbReference type="PROSITE" id="PS51257">
    <property type="entry name" value="PROKAR_LIPOPROTEIN"/>
    <property type="match status" value="1"/>
</dbReference>
<dbReference type="EMBL" id="QQAX01000007">
    <property type="protein sequence ID" value="RDI45151.1"/>
    <property type="molecule type" value="Genomic_DNA"/>
</dbReference>
<evidence type="ECO:0000313" key="3">
    <source>
        <dbReference type="Proteomes" id="UP000254720"/>
    </source>
</evidence>
<keyword evidence="1" id="KW-0732">Signal</keyword>
<dbReference type="OrthoDB" id="737780at2"/>
<protein>
    <recommendedName>
        <fullName evidence="4">Phospholipase C</fullName>
    </recommendedName>
</protein>
<gene>
    <name evidence="2" type="ORF">C8D86_10727</name>
</gene>
<comment type="caution">
    <text evidence="2">The sequence shown here is derived from an EMBL/GenBank/DDBJ whole genome shotgun (WGS) entry which is preliminary data.</text>
</comment>
<reference evidence="2 3" key="1">
    <citation type="submission" date="2018-07" db="EMBL/GenBank/DDBJ databases">
        <title>Genomic Encyclopedia of Type Strains, Phase IV (KMG-IV): sequencing the most valuable type-strain genomes for metagenomic binning, comparative biology and taxonomic classification.</title>
        <authorList>
            <person name="Goeker M."/>
        </authorList>
    </citation>
    <scope>NUCLEOTIDE SEQUENCE [LARGE SCALE GENOMIC DNA]</scope>
    <source>
        <strain evidence="2 3">DSM 16500</strain>
    </source>
</reference>
<dbReference type="InterPro" id="IPR049756">
    <property type="entry name" value="PlcA-like_dom"/>
</dbReference>
<dbReference type="RefSeq" id="WP_114834021.1">
    <property type="nucleotide sequence ID" value="NZ_LR699114.1"/>
</dbReference>
<feature type="signal peptide" evidence="1">
    <location>
        <begin position="1"/>
        <end position="22"/>
    </location>
</feature>
<dbReference type="Proteomes" id="UP000254720">
    <property type="component" value="Unassembled WGS sequence"/>
</dbReference>
<proteinExistence type="predicted"/>
<evidence type="ECO:0000256" key="1">
    <source>
        <dbReference type="SAM" id="SignalP"/>
    </source>
</evidence>
<feature type="chain" id="PRO_5016969268" description="Phospholipase C" evidence="1">
    <location>
        <begin position="23"/>
        <end position="428"/>
    </location>
</feature>
<name>A0A370GNQ9_9COXI</name>
<dbReference type="AlphaFoldDB" id="A0A370GNQ9"/>
<keyword evidence="3" id="KW-1185">Reference proteome</keyword>